<dbReference type="Gene3D" id="1.25.40.20">
    <property type="entry name" value="Ankyrin repeat-containing domain"/>
    <property type="match status" value="1"/>
</dbReference>
<organism evidence="4 5">
    <name type="scientific">Gloeophyllum trabeum (strain ATCC 11539 / FP-39264 / Madison 617)</name>
    <name type="common">Brown rot fungus</name>
    <dbReference type="NCBI Taxonomy" id="670483"/>
    <lineage>
        <taxon>Eukaryota</taxon>
        <taxon>Fungi</taxon>
        <taxon>Dikarya</taxon>
        <taxon>Basidiomycota</taxon>
        <taxon>Agaricomycotina</taxon>
        <taxon>Agaricomycetes</taxon>
        <taxon>Gloeophyllales</taxon>
        <taxon>Gloeophyllaceae</taxon>
        <taxon>Gloeophyllum</taxon>
    </lineage>
</organism>
<dbReference type="InterPro" id="IPR036770">
    <property type="entry name" value="Ankyrin_rpt-contain_sf"/>
</dbReference>
<dbReference type="EMBL" id="KB469300">
    <property type="protein sequence ID" value="EPQ56125.1"/>
    <property type="molecule type" value="Genomic_DNA"/>
</dbReference>
<evidence type="ECO:0000256" key="2">
    <source>
        <dbReference type="ARBA" id="ARBA00023043"/>
    </source>
</evidence>
<dbReference type="OrthoDB" id="432970at2759"/>
<reference evidence="4 5" key="1">
    <citation type="journal article" date="2012" name="Science">
        <title>The Paleozoic origin of enzymatic lignin decomposition reconstructed from 31 fungal genomes.</title>
        <authorList>
            <person name="Floudas D."/>
            <person name="Binder M."/>
            <person name="Riley R."/>
            <person name="Barry K."/>
            <person name="Blanchette R.A."/>
            <person name="Henrissat B."/>
            <person name="Martinez A.T."/>
            <person name="Otillar R."/>
            <person name="Spatafora J.W."/>
            <person name="Yadav J.S."/>
            <person name="Aerts A."/>
            <person name="Benoit I."/>
            <person name="Boyd A."/>
            <person name="Carlson A."/>
            <person name="Copeland A."/>
            <person name="Coutinho P.M."/>
            <person name="de Vries R.P."/>
            <person name="Ferreira P."/>
            <person name="Findley K."/>
            <person name="Foster B."/>
            <person name="Gaskell J."/>
            <person name="Glotzer D."/>
            <person name="Gorecki P."/>
            <person name="Heitman J."/>
            <person name="Hesse C."/>
            <person name="Hori C."/>
            <person name="Igarashi K."/>
            <person name="Jurgens J.A."/>
            <person name="Kallen N."/>
            <person name="Kersten P."/>
            <person name="Kohler A."/>
            <person name="Kuees U."/>
            <person name="Kumar T.K.A."/>
            <person name="Kuo A."/>
            <person name="LaButti K."/>
            <person name="Larrondo L.F."/>
            <person name="Lindquist E."/>
            <person name="Ling A."/>
            <person name="Lombard V."/>
            <person name="Lucas S."/>
            <person name="Lundell T."/>
            <person name="Martin R."/>
            <person name="McLaughlin D.J."/>
            <person name="Morgenstern I."/>
            <person name="Morin E."/>
            <person name="Murat C."/>
            <person name="Nagy L.G."/>
            <person name="Nolan M."/>
            <person name="Ohm R.A."/>
            <person name="Patyshakuliyeva A."/>
            <person name="Rokas A."/>
            <person name="Ruiz-Duenas F.J."/>
            <person name="Sabat G."/>
            <person name="Salamov A."/>
            <person name="Samejima M."/>
            <person name="Schmutz J."/>
            <person name="Slot J.C."/>
            <person name="St John F."/>
            <person name="Stenlid J."/>
            <person name="Sun H."/>
            <person name="Sun S."/>
            <person name="Syed K."/>
            <person name="Tsang A."/>
            <person name="Wiebenga A."/>
            <person name="Young D."/>
            <person name="Pisabarro A."/>
            <person name="Eastwood D.C."/>
            <person name="Martin F."/>
            <person name="Cullen D."/>
            <person name="Grigoriev I.V."/>
            <person name="Hibbett D.S."/>
        </authorList>
    </citation>
    <scope>NUCLEOTIDE SEQUENCE [LARGE SCALE GENOMIC DNA]</scope>
    <source>
        <strain evidence="4 5">ATCC 11539</strain>
    </source>
</reference>
<gene>
    <name evidence="4" type="ORF">GLOTRDRAFT_137956</name>
</gene>
<protein>
    <recommendedName>
        <fullName evidence="6">MYND-type domain-containing protein</fullName>
    </recommendedName>
</protein>
<dbReference type="AlphaFoldDB" id="S7RNP5"/>
<name>S7RNP5_GLOTA</name>
<evidence type="ECO:0000256" key="3">
    <source>
        <dbReference type="PROSITE-ProRule" id="PRU00023"/>
    </source>
</evidence>
<dbReference type="GO" id="GO:0008270">
    <property type="term" value="F:zinc ion binding"/>
    <property type="evidence" value="ECO:0007669"/>
    <property type="project" value="UniProtKB-KW"/>
</dbReference>
<keyword evidence="2 3" id="KW-0040">ANK repeat</keyword>
<dbReference type="PANTHER" id="PTHR24189">
    <property type="entry name" value="MYOTROPHIN"/>
    <property type="match status" value="1"/>
</dbReference>
<proteinExistence type="predicted"/>
<evidence type="ECO:0008006" key="6">
    <source>
        <dbReference type="Google" id="ProtNLM"/>
    </source>
</evidence>
<evidence type="ECO:0000313" key="4">
    <source>
        <dbReference type="EMBL" id="EPQ56125.1"/>
    </source>
</evidence>
<sequence>MPTNTSKPLIPPELLDQLRTDPTLAVDTTMSTTPKWHKIRTNLVKMFTPGNMTADDILALEGGIRPSIPQHNPFTPADARTWLHYAAHMGSPCVALEIIRLGGTIDLKDAHGYTPLALGMWVMASYAVANIGRRRGVSWCSGADPVAAERMAARTRWVCRLLVEQHADVNVVVDDMAPLEYACFVQDWEMIELLLTHGADAGRRDSQGRLPMDRLSGARADKKRFLKLVAETKGRPRPARPCPCWSGKALAACHAAGPQPYPAEYTCRCGSGKPYARCCTKRGIEYWEEWDEKDQWIRNSERKRIKLKMKAGSMDPADVLRMQANMGRLQQDAAYQADLRRLGPQGAQAMFDDYFGKIVRLVREEMVPRGVVDPAFAYAMPKTQMLPLPKGRSFCSKQDGTELATAWNAAVDAYIVEVTDARPRAEIERAAKINTYCGALFRRCEGAGCGRLEGRDVERLKLIEGVGKAVYCGRACQASAWKKHKEACEMGAGVEQMLPSQTAIQESLMPGLWKQALRASENLLSGTA</sequence>
<dbReference type="GeneID" id="19303872"/>
<dbReference type="KEGG" id="gtr:GLOTRDRAFT_137956"/>
<dbReference type="OMA" id="ACEVEDW"/>
<dbReference type="SUPFAM" id="SSF144232">
    <property type="entry name" value="HIT/MYND zinc finger-like"/>
    <property type="match status" value="1"/>
</dbReference>
<dbReference type="Proteomes" id="UP000030669">
    <property type="component" value="Unassembled WGS sequence"/>
</dbReference>
<accession>S7RNP5</accession>
<evidence type="ECO:0000256" key="1">
    <source>
        <dbReference type="ARBA" id="ARBA00022737"/>
    </source>
</evidence>
<dbReference type="eggNOG" id="ENOG502RCJE">
    <property type="taxonomic scope" value="Eukaryota"/>
</dbReference>
<dbReference type="Gene3D" id="6.10.140.2220">
    <property type="match status" value="1"/>
</dbReference>
<dbReference type="RefSeq" id="XP_007864900.1">
    <property type="nucleotide sequence ID" value="XM_007866709.1"/>
</dbReference>
<feature type="repeat" description="ANK" evidence="3">
    <location>
        <begin position="174"/>
        <end position="206"/>
    </location>
</feature>
<evidence type="ECO:0000313" key="5">
    <source>
        <dbReference type="Proteomes" id="UP000030669"/>
    </source>
</evidence>
<dbReference type="HOGENOM" id="CLU_034220_0_0_1"/>
<dbReference type="PROSITE" id="PS50088">
    <property type="entry name" value="ANK_REPEAT"/>
    <property type="match status" value="1"/>
</dbReference>
<dbReference type="InterPro" id="IPR050745">
    <property type="entry name" value="Multifunctional_regulatory"/>
</dbReference>
<keyword evidence="1" id="KW-0677">Repeat</keyword>
<dbReference type="InterPro" id="IPR002110">
    <property type="entry name" value="Ankyrin_rpt"/>
</dbReference>
<keyword evidence="5" id="KW-1185">Reference proteome</keyword>
<dbReference type="SUPFAM" id="SSF48403">
    <property type="entry name" value="Ankyrin repeat"/>
    <property type="match status" value="1"/>
</dbReference>